<gene>
    <name evidence="1" type="ORF">BDP55DRAFT_661308</name>
</gene>
<protein>
    <submittedName>
        <fullName evidence="1">Uncharacterized protein</fullName>
    </submittedName>
</protein>
<reference evidence="1" key="1">
    <citation type="submission" date="2021-06" db="EMBL/GenBank/DDBJ databases">
        <title>Comparative genomics, transcriptomics and evolutionary studies reveal genomic signatures of adaptation to plant cell wall in hemibiotrophic fungi.</title>
        <authorList>
            <consortium name="DOE Joint Genome Institute"/>
            <person name="Baroncelli R."/>
            <person name="Diaz J.F."/>
            <person name="Benocci T."/>
            <person name="Peng M."/>
            <person name="Battaglia E."/>
            <person name="Haridas S."/>
            <person name="Andreopoulos W."/>
            <person name="Labutti K."/>
            <person name="Pangilinan J."/>
            <person name="Floch G.L."/>
            <person name="Makela M.R."/>
            <person name="Henrissat B."/>
            <person name="Grigoriev I.V."/>
            <person name="Crouch J.A."/>
            <person name="De Vries R.P."/>
            <person name="Sukno S.A."/>
            <person name="Thon M.R."/>
        </authorList>
    </citation>
    <scope>NUCLEOTIDE SEQUENCE</scope>
    <source>
        <strain evidence="1">CBS 193.32</strain>
    </source>
</reference>
<organism evidence="1 2">
    <name type="scientific">Colletotrichum godetiae</name>
    <dbReference type="NCBI Taxonomy" id="1209918"/>
    <lineage>
        <taxon>Eukaryota</taxon>
        <taxon>Fungi</taxon>
        <taxon>Dikarya</taxon>
        <taxon>Ascomycota</taxon>
        <taxon>Pezizomycotina</taxon>
        <taxon>Sordariomycetes</taxon>
        <taxon>Hypocreomycetidae</taxon>
        <taxon>Glomerellales</taxon>
        <taxon>Glomerellaceae</taxon>
        <taxon>Colletotrichum</taxon>
        <taxon>Colletotrichum acutatum species complex</taxon>
    </lineage>
</organism>
<dbReference type="RefSeq" id="XP_060430481.1">
    <property type="nucleotide sequence ID" value="XM_060574713.1"/>
</dbReference>
<evidence type="ECO:0000313" key="1">
    <source>
        <dbReference type="EMBL" id="KAK1676478.1"/>
    </source>
</evidence>
<dbReference type="AlphaFoldDB" id="A0AAJ0EWL8"/>
<name>A0AAJ0EWL8_9PEZI</name>
<comment type="caution">
    <text evidence="1">The sequence shown here is derived from an EMBL/GenBank/DDBJ whole genome shotgun (WGS) entry which is preliminary data.</text>
</comment>
<evidence type="ECO:0000313" key="2">
    <source>
        <dbReference type="Proteomes" id="UP001224890"/>
    </source>
</evidence>
<accession>A0AAJ0EWL8</accession>
<dbReference type="GeneID" id="85459239"/>
<keyword evidence="2" id="KW-1185">Reference proteome</keyword>
<dbReference type="Proteomes" id="UP001224890">
    <property type="component" value="Unassembled WGS sequence"/>
</dbReference>
<dbReference type="EMBL" id="JAHMHR010000017">
    <property type="protein sequence ID" value="KAK1676478.1"/>
    <property type="molecule type" value="Genomic_DNA"/>
</dbReference>
<sequence length="53" mass="5639">MLNGEWGANSNKQPSSSSLAQKFRLFAQVAQGCNNQVGKLSPKKNRSSNGCGI</sequence>
<proteinExistence type="predicted"/>